<accession>A0A9J5ZQW1</accession>
<comment type="caution">
    <text evidence="1">The sequence shown here is derived from an EMBL/GenBank/DDBJ whole genome shotgun (WGS) entry which is preliminary data.</text>
</comment>
<dbReference type="PANTHER" id="PTHR46238">
    <property type="entry name" value="REVERSE TRANSCRIPTASE DOMAIN-CONTAINING PROTEIN"/>
    <property type="match status" value="1"/>
</dbReference>
<protein>
    <submittedName>
        <fullName evidence="1">Uncharacterized protein</fullName>
    </submittedName>
</protein>
<proteinExistence type="predicted"/>
<dbReference type="Proteomes" id="UP000824120">
    <property type="component" value="Chromosome 3"/>
</dbReference>
<organism evidence="1 2">
    <name type="scientific">Solanum commersonii</name>
    <name type="common">Commerson's wild potato</name>
    <name type="synonym">Commerson's nightshade</name>
    <dbReference type="NCBI Taxonomy" id="4109"/>
    <lineage>
        <taxon>Eukaryota</taxon>
        <taxon>Viridiplantae</taxon>
        <taxon>Streptophyta</taxon>
        <taxon>Embryophyta</taxon>
        <taxon>Tracheophyta</taxon>
        <taxon>Spermatophyta</taxon>
        <taxon>Magnoliopsida</taxon>
        <taxon>eudicotyledons</taxon>
        <taxon>Gunneridae</taxon>
        <taxon>Pentapetalae</taxon>
        <taxon>asterids</taxon>
        <taxon>lamiids</taxon>
        <taxon>Solanales</taxon>
        <taxon>Solanaceae</taxon>
        <taxon>Solanoideae</taxon>
        <taxon>Solaneae</taxon>
        <taxon>Solanum</taxon>
    </lineage>
</organism>
<evidence type="ECO:0000313" key="2">
    <source>
        <dbReference type="Proteomes" id="UP000824120"/>
    </source>
</evidence>
<dbReference type="OrthoDB" id="768353at2759"/>
<dbReference type="PANTHER" id="PTHR46238:SF8">
    <property type="entry name" value="ENDONUCLEASE_EXONUCLEASE_PHOSPHATASE DOMAIN-CONTAINING PROTEIN"/>
    <property type="match status" value="1"/>
</dbReference>
<dbReference type="EMBL" id="JACXVP010000003">
    <property type="protein sequence ID" value="KAG5614444.1"/>
    <property type="molecule type" value="Genomic_DNA"/>
</dbReference>
<keyword evidence="2" id="KW-1185">Reference proteome</keyword>
<reference evidence="1 2" key="1">
    <citation type="submission" date="2020-09" db="EMBL/GenBank/DDBJ databases">
        <title>De no assembly of potato wild relative species, Solanum commersonii.</title>
        <authorList>
            <person name="Cho K."/>
        </authorList>
    </citation>
    <scope>NUCLEOTIDE SEQUENCE [LARGE SCALE GENOMIC DNA]</scope>
    <source>
        <strain evidence="1">LZ3.2</strain>
        <tissue evidence="1">Leaf</tissue>
    </source>
</reference>
<dbReference type="AlphaFoldDB" id="A0A9J5ZQW1"/>
<sequence>MKEMRDIFKRRCHGVCYFVNDIILMDETRDEVNDIDTTHVTYVKVRIDTQAISNKRSFKYCGLIIQENEEIGNDCAHHIEAEWMRWRLTSDVLCDIKNMLSKLKDKFYNVVMRPAICIGGSVASQKSARPEDERREMRILRYWVGVAYVVDKMRKVRLRWLKHVKRRCTNVLVRRSEKSTMVGMKRSKGITPSPYQAHDPSKRIWRSSIRWSSANGLVHGFRHYKEALRCCSPHKVHKGHSALQDITLLLGRQKYYYTCSFNGKRQPSLDDDKEYGWS</sequence>
<name>A0A9J5ZQW1_SOLCO</name>
<evidence type="ECO:0000313" key="1">
    <source>
        <dbReference type="EMBL" id="KAG5614444.1"/>
    </source>
</evidence>
<gene>
    <name evidence="1" type="ORF">H5410_014268</name>
</gene>